<evidence type="ECO:0000313" key="5">
    <source>
        <dbReference type="Proteomes" id="UP000789524"/>
    </source>
</evidence>
<dbReference type="GO" id="GO:0005634">
    <property type="term" value="C:nucleus"/>
    <property type="evidence" value="ECO:0007669"/>
    <property type="project" value="UniProtKB-SubCell"/>
</dbReference>
<dbReference type="Pfam" id="PF03184">
    <property type="entry name" value="DDE_1"/>
    <property type="match status" value="1"/>
</dbReference>
<dbReference type="EMBL" id="CAKASE010000043">
    <property type="protein sequence ID" value="CAG9558537.1"/>
    <property type="molecule type" value="Genomic_DNA"/>
</dbReference>
<dbReference type="InterPro" id="IPR050863">
    <property type="entry name" value="CenT-Element_Derived"/>
</dbReference>
<feature type="domain" description="DDE-1" evidence="3">
    <location>
        <begin position="500"/>
        <end position="556"/>
    </location>
</feature>
<protein>
    <submittedName>
        <fullName evidence="4">(African queen) hypothetical protein</fullName>
    </submittedName>
</protein>
<organism evidence="4 5">
    <name type="scientific">Danaus chrysippus</name>
    <name type="common">African queen</name>
    <dbReference type="NCBI Taxonomy" id="151541"/>
    <lineage>
        <taxon>Eukaryota</taxon>
        <taxon>Metazoa</taxon>
        <taxon>Ecdysozoa</taxon>
        <taxon>Arthropoda</taxon>
        <taxon>Hexapoda</taxon>
        <taxon>Insecta</taxon>
        <taxon>Pterygota</taxon>
        <taxon>Neoptera</taxon>
        <taxon>Endopterygota</taxon>
        <taxon>Lepidoptera</taxon>
        <taxon>Glossata</taxon>
        <taxon>Ditrysia</taxon>
        <taxon>Papilionoidea</taxon>
        <taxon>Nymphalidae</taxon>
        <taxon>Danainae</taxon>
        <taxon>Danaini</taxon>
        <taxon>Danaina</taxon>
        <taxon>Danaus</taxon>
        <taxon>Anosia</taxon>
    </lineage>
</organism>
<feature type="compositionally biased region" description="Polar residues" evidence="2">
    <location>
        <begin position="168"/>
        <end position="196"/>
    </location>
</feature>
<reference evidence="4" key="1">
    <citation type="submission" date="2021-09" db="EMBL/GenBank/DDBJ databases">
        <authorList>
            <person name="Martin H S."/>
        </authorList>
    </citation>
    <scope>NUCLEOTIDE SEQUENCE</scope>
</reference>
<accession>A0A8J2MHF4</accession>
<dbReference type="SUPFAM" id="SSF46689">
    <property type="entry name" value="Homeodomain-like"/>
    <property type="match status" value="1"/>
</dbReference>
<comment type="subcellular location">
    <subcellularLocation>
        <location evidence="1">Nucleus</location>
    </subcellularLocation>
</comment>
<evidence type="ECO:0000313" key="4">
    <source>
        <dbReference type="EMBL" id="CAG9558537.1"/>
    </source>
</evidence>
<dbReference type="InterPro" id="IPR013083">
    <property type="entry name" value="Znf_RING/FYVE/PHD"/>
</dbReference>
<dbReference type="CDD" id="cd15517">
    <property type="entry name" value="PHD_TCF19_like"/>
    <property type="match status" value="1"/>
</dbReference>
<dbReference type="Proteomes" id="UP000789524">
    <property type="component" value="Unassembled WGS sequence"/>
</dbReference>
<dbReference type="InterPro" id="IPR009057">
    <property type="entry name" value="Homeodomain-like_sf"/>
</dbReference>
<dbReference type="PANTHER" id="PTHR19303:SF73">
    <property type="entry name" value="PROTEIN PDC2"/>
    <property type="match status" value="1"/>
</dbReference>
<keyword evidence="5" id="KW-1185">Reference proteome</keyword>
<sequence length="563" mass="63173">MPRKRTRTTTKASWTVDSLENAVSVLKRGGISVYKVSQQTGIPYSTLKKRYNLAKAGGSSYKHSPKLGRSTVFNVAQEEILANHLRTMSNKFYGLTREQFRKVCYSVAKQLGIEKRFNQDNQTAGKDWLAGFLQRHPDLSIFPMNPGVFCDDDFINEESRSAVPEADAQQQPTSVTPIPSTSNQAEQPHASPATSPSIFCDLQIETEIIQREAAVTPVSIPSTSSHTIRPIATPPNIDFANVVSIVSPLPQQLISQKQKPLKNKQHSEIITSTPMKAVFEEKKRKRTEKENKIKTIKKNKGNCDKENCVKGKCAKGKCIKKKHTKDKEIKSKKTTTRNTRIRKATKYLFKSDDENSSLDQIDENAICDDESEYSEEENLCAICLDLGKNGEMWYRCRSCGNWAHKECTGSDSPDTYICAFCLDPFRQRHDIVVGKVCGEAASVSQNDCDNWLKTVLPKLTEGYTDSQIWNADETGLFFKLTPDRTLKFKGEKCTGGKLSKDRITVLVASSMEGEKRKLLVIGKAKKPSCFKNVKTLPVDYEANKKAWMTSEILKKFYGNGTLS</sequence>
<comment type="caution">
    <text evidence="4">The sequence shown here is derived from an EMBL/GenBank/DDBJ whole genome shotgun (WGS) entry which is preliminary data.</text>
</comment>
<proteinExistence type="predicted"/>
<dbReference type="AlphaFoldDB" id="A0A8J2MHF4"/>
<dbReference type="Gene3D" id="3.30.40.10">
    <property type="entry name" value="Zinc/RING finger domain, C3HC4 (zinc finger)"/>
    <property type="match status" value="1"/>
</dbReference>
<dbReference type="GO" id="GO:0003677">
    <property type="term" value="F:DNA binding"/>
    <property type="evidence" value="ECO:0007669"/>
    <property type="project" value="TreeGrafter"/>
</dbReference>
<evidence type="ECO:0000259" key="3">
    <source>
        <dbReference type="Pfam" id="PF03184"/>
    </source>
</evidence>
<dbReference type="SUPFAM" id="SSF57903">
    <property type="entry name" value="FYVE/PHD zinc finger"/>
    <property type="match status" value="1"/>
</dbReference>
<gene>
    <name evidence="4" type="ORF">DCHRY22_LOCUS619</name>
</gene>
<feature type="region of interest" description="Disordered" evidence="2">
    <location>
        <begin position="161"/>
        <end position="196"/>
    </location>
</feature>
<name>A0A8J2MHF4_9NEOP</name>
<dbReference type="OrthoDB" id="4327074at2759"/>
<dbReference type="Gene3D" id="1.10.10.60">
    <property type="entry name" value="Homeodomain-like"/>
    <property type="match status" value="1"/>
</dbReference>
<dbReference type="InterPro" id="IPR004875">
    <property type="entry name" value="DDE_SF_endonuclease_dom"/>
</dbReference>
<evidence type="ECO:0000256" key="2">
    <source>
        <dbReference type="SAM" id="MobiDB-lite"/>
    </source>
</evidence>
<dbReference type="PANTHER" id="PTHR19303">
    <property type="entry name" value="TRANSPOSON"/>
    <property type="match status" value="1"/>
</dbReference>
<evidence type="ECO:0000256" key="1">
    <source>
        <dbReference type="ARBA" id="ARBA00004123"/>
    </source>
</evidence>
<dbReference type="InterPro" id="IPR011011">
    <property type="entry name" value="Znf_FYVE_PHD"/>
</dbReference>